<evidence type="ECO:0000256" key="1">
    <source>
        <dbReference type="SAM" id="Phobius"/>
    </source>
</evidence>
<evidence type="ECO:0000313" key="3">
    <source>
        <dbReference type="Proteomes" id="UP000634229"/>
    </source>
</evidence>
<feature type="transmembrane region" description="Helical" evidence="1">
    <location>
        <begin position="6"/>
        <end position="29"/>
    </location>
</feature>
<dbReference type="Proteomes" id="UP000634229">
    <property type="component" value="Unassembled WGS sequence"/>
</dbReference>
<keyword evidence="3" id="KW-1185">Reference proteome</keyword>
<keyword evidence="1" id="KW-0812">Transmembrane</keyword>
<keyword evidence="1" id="KW-1133">Transmembrane helix</keyword>
<proteinExistence type="predicted"/>
<dbReference type="EMBL" id="JAERRF010000004">
    <property type="protein sequence ID" value="MBL1096673.1"/>
    <property type="molecule type" value="Genomic_DNA"/>
</dbReference>
<protein>
    <recommendedName>
        <fullName evidence="4">DoxX family membrane protein</fullName>
    </recommendedName>
</protein>
<feature type="transmembrane region" description="Helical" evidence="1">
    <location>
        <begin position="80"/>
        <end position="104"/>
    </location>
</feature>
<comment type="caution">
    <text evidence="2">The sequence shown here is derived from an EMBL/GenBank/DDBJ whole genome shotgun (WGS) entry which is preliminary data.</text>
</comment>
<organism evidence="2 3">
    <name type="scientific">Streptomyces coffeae</name>
    <dbReference type="NCBI Taxonomy" id="621382"/>
    <lineage>
        <taxon>Bacteria</taxon>
        <taxon>Bacillati</taxon>
        <taxon>Actinomycetota</taxon>
        <taxon>Actinomycetes</taxon>
        <taxon>Kitasatosporales</taxon>
        <taxon>Streptomycetaceae</taxon>
        <taxon>Streptomyces</taxon>
    </lineage>
</organism>
<dbReference type="RefSeq" id="WP_201873333.1">
    <property type="nucleotide sequence ID" value="NZ_JAERRF010000004.1"/>
</dbReference>
<keyword evidence="1" id="KW-0472">Membrane</keyword>
<sequence length="154" mass="16229">MLIGSVLRAVLPVTAVAVATVVVLLVLAAREFGWPRFSLPQNARLVPETVFRHGRFFGPLQFGIEMGTGMRTYVPSGLPYAALVLVAGLAGPLTALAAGATFGLGRAAMTIGSQYYGASGDWDLAWATWEKWLKGTLVLAFAAGQAVLVLPLLD</sequence>
<name>A0ABS1N9C0_9ACTN</name>
<reference evidence="2 3" key="1">
    <citation type="submission" date="2021-01" db="EMBL/GenBank/DDBJ databases">
        <title>WGS of actinomycetes isolated from Thailand.</title>
        <authorList>
            <person name="Thawai C."/>
        </authorList>
    </citation>
    <scope>NUCLEOTIDE SEQUENCE [LARGE SCALE GENOMIC DNA]</scope>
    <source>
        <strain evidence="2 3">CA1R205</strain>
    </source>
</reference>
<evidence type="ECO:0008006" key="4">
    <source>
        <dbReference type="Google" id="ProtNLM"/>
    </source>
</evidence>
<gene>
    <name evidence="2" type="ORF">JK363_08350</name>
</gene>
<accession>A0ABS1N9C0</accession>
<evidence type="ECO:0000313" key="2">
    <source>
        <dbReference type="EMBL" id="MBL1096673.1"/>
    </source>
</evidence>